<proteinExistence type="predicted"/>
<organism evidence="2 3">
    <name type="scientific">Pandoraea anhela</name>
    <dbReference type="NCBI Taxonomy" id="2508295"/>
    <lineage>
        <taxon>Bacteria</taxon>
        <taxon>Pseudomonadati</taxon>
        <taxon>Pseudomonadota</taxon>
        <taxon>Betaproteobacteria</taxon>
        <taxon>Burkholderiales</taxon>
        <taxon>Burkholderiaceae</taxon>
        <taxon>Pandoraea</taxon>
    </lineage>
</organism>
<keyword evidence="3" id="KW-1185">Reference proteome</keyword>
<dbReference type="InterPro" id="IPR008718">
    <property type="entry name" value="NolX"/>
</dbReference>
<accession>A0A5E4RSX1</accession>
<evidence type="ECO:0000313" key="3">
    <source>
        <dbReference type="Proteomes" id="UP000406256"/>
    </source>
</evidence>
<name>A0A5E4RSX1_9BURK</name>
<reference evidence="2 3" key="1">
    <citation type="submission" date="2019-08" db="EMBL/GenBank/DDBJ databases">
        <authorList>
            <person name="Peeters C."/>
        </authorList>
    </citation>
    <scope>NUCLEOTIDE SEQUENCE [LARGE SCALE GENOMIC DNA]</scope>
    <source>
        <strain evidence="2 3">LMG 31108</strain>
    </source>
</reference>
<feature type="region of interest" description="Disordered" evidence="1">
    <location>
        <begin position="538"/>
        <end position="557"/>
    </location>
</feature>
<dbReference type="Proteomes" id="UP000406256">
    <property type="component" value="Unassembled WGS sequence"/>
</dbReference>
<dbReference type="Pfam" id="PF05819">
    <property type="entry name" value="NolX"/>
    <property type="match status" value="1"/>
</dbReference>
<gene>
    <name evidence="2" type="primary">nopX</name>
    <name evidence="2" type="ORF">PAN31108_00378</name>
</gene>
<evidence type="ECO:0000313" key="2">
    <source>
        <dbReference type="EMBL" id="VVD66367.1"/>
    </source>
</evidence>
<dbReference type="AlphaFoldDB" id="A0A5E4RSX1"/>
<feature type="region of interest" description="Disordered" evidence="1">
    <location>
        <begin position="87"/>
        <end position="126"/>
    </location>
</feature>
<dbReference type="EMBL" id="CABPSB010000001">
    <property type="protein sequence ID" value="VVD66367.1"/>
    <property type="molecule type" value="Genomic_DNA"/>
</dbReference>
<feature type="region of interest" description="Disordered" evidence="1">
    <location>
        <begin position="149"/>
        <end position="168"/>
    </location>
</feature>
<dbReference type="OrthoDB" id="9801929at2"/>
<protein>
    <submittedName>
        <fullName evidence="2">Nodulation outer protein X</fullName>
    </submittedName>
</protein>
<sequence>MNMRVGTSSPALAGLESALEGAQDAVKDLETEISGMLGGAAGRIGLPQSRLVNAGPGGAENLQPKPGQLEHFGIGLVVPNGAKGAATPAARTKVTESKEAEGGTGASGASDADGDDDTVKDENGKPIPMFTADGFYNPAYAQAKIASIKAPPSDGHGDAGDDDDDKSFGKAARTLDAWMSTSPNMQGKGVSVSDLKDIANGTGVGAGAPDDVKQAAKAMLADGGERFTKEIAGKGGVAHQNNFADYVVADHDTPLSDEEIQTLAVLARHEDAVKGSTGDMINKINDPNTPPDLKAALQQFASDPILQQKLDAGKTGKRDGHYAGQDVQALISQHPEVQAYMQQQAETFTHNYIPSDDTSGNAQPRDMTADDAQHELFKYSDYLPKNISQQTLQDIVNGTGGEGKMPPQVIAAAKYYLDHPGQWQAIAGTGGSIKRGDLLNNISHGVHLTADETQTIQTIQNNSSAFFGKGDLTRDKLKSIANDSSQSDAVRKAAQKMLDDPALFGMLDNATHGNNGSARHAADDGHISKSDVSNFVKNSKTWGQTPPPTPPAHKPTTEADKAAVAAMQAGAMDQPAIKKEKGGALQNIGQKILHAFSKILEVFSTVLSFLGKIPGIGPLFSAASMAAEAVSGQLNVAAVAAGGGSKADILKAERDAAIGLGSAAVGLIAPGMGKAVMKGIVKGVETGVTAAAEAGAKAASTAVNAGTRAAEAGAGAAVEAGTRGAESTAGRAFTFAGHTVDRSAVTDALKDGVKDTVKDNVKEQVENQVYAAITGQNQNS</sequence>
<evidence type="ECO:0000256" key="1">
    <source>
        <dbReference type="SAM" id="MobiDB-lite"/>
    </source>
</evidence>